<evidence type="ECO:0000313" key="5">
    <source>
        <dbReference type="EMBL" id="POP48306.1"/>
    </source>
</evidence>
<dbReference type="GO" id="GO:0016798">
    <property type="term" value="F:hydrolase activity, acting on glycosyl bonds"/>
    <property type="evidence" value="ECO:0007669"/>
    <property type="project" value="InterPro"/>
</dbReference>
<dbReference type="InterPro" id="IPR015406">
    <property type="entry name" value="GpJ_CSF"/>
</dbReference>
<dbReference type="InterPro" id="IPR003961">
    <property type="entry name" value="FN3_dom"/>
</dbReference>
<dbReference type="InterPro" id="IPR008979">
    <property type="entry name" value="Galactose-bd-like_sf"/>
</dbReference>
<dbReference type="PANTHER" id="PTHR36251:SF2">
    <property type="entry name" value="GIFSY-2 PROPHAGE HOST SPECIFICITY PROTEIN J, PHAGE LAMBDA"/>
    <property type="match status" value="1"/>
</dbReference>
<dbReference type="InterPro" id="IPR003305">
    <property type="entry name" value="CenC_carb-bd"/>
</dbReference>
<evidence type="ECO:0000313" key="6">
    <source>
        <dbReference type="Proteomes" id="UP000237073"/>
    </source>
</evidence>
<evidence type="ECO:0000313" key="7">
    <source>
        <dbReference type="Proteomes" id="UP000247005"/>
    </source>
</evidence>
<dbReference type="InterPro" id="IPR013783">
    <property type="entry name" value="Ig-like_fold"/>
</dbReference>
<dbReference type="PANTHER" id="PTHR36251">
    <property type="entry name" value="FELS-1 PROPHAGE HOST SPECIFICITY PROTEIN-RELATED"/>
    <property type="match status" value="1"/>
</dbReference>
<dbReference type="Proteomes" id="UP000247005">
    <property type="component" value="Unassembled WGS sequence"/>
</dbReference>
<organism evidence="5 7">
    <name type="scientific">Superficieibacter electus</name>
    <dbReference type="NCBI Taxonomy" id="2022662"/>
    <lineage>
        <taxon>Bacteria</taxon>
        <taxon>Pseudomonadati</taxon>
        <taxon>Pseudomonadota</taxon>
        <taxon>Gammaproteobacteria</taxon>
        <taxon>Enterobacterales</taxon>
        <taxon>Enterobacteriaceae</taxon>
        <taxon>Superficieibacter</taxon>
    </lineage>
</organism>
<gene>
    <name evidence="5" type="ORF">CHU32_13620</name>
    <name evidence="4" type="ORF">CHU33_10695</name>
</gene>
<feature type="domain" description="Fibronectin type-III" evidence="3">
    <location>
        <begin position="718"/>
        <end position="814"/>
    </location>
</feature>
<dbReference type="PROSITE" id="PS50853">
    <property type="entry name" value="FN3"/>
    <property type="match status" value="1"/>
</dbReference>
<dbReference type="InterPro" id="IPR036116">
    <property type="entry name" value="FN3_sf"/>
</dbReference>
<sequence length="2291" mass="245987">MATIIGAKGGSKQGHTPVESPDSIQSIARAKMLIALGEGEFAGGLDGKTIFLGDGTAYTPLLNADGSENFPGVVWEFRPGTQDQTYIQGFPGIENELQVSQVLKQNVPYVRAISNTQLSAVRVRVGWETLLWQKDNGDKVGTRVEYAIDLSVDGGAYQTVLNGIVDDKSTTLYERSHRINLPKATTGWQLRIRRVTPDATSVNIVDTMKVQAITEIIDAKLRYPHTALLYIEFDAKQFPNGIPQVVCCPKGRIIRVPDTYDPETRNYSGTWTGAFKWAWTDNPAWIFYDLILNERFGLGQRITADQVDRWELYRIAQYCDQLVPDGKGGTGMEPRFRCNVYIQDRAEAWTVLRDLAGIFRGMTYWGDNRLYVLADMARDIWHVYNHASVVDGKFTFSDPSETTRYTSAMVNWSDPKNHYKDTPEVVYDNDLAMRYDFRQMEMTAIGCDRQSEANRRGRWVLLTNGAGEVASFATGLDVPPVGEVIGIAANELAGQIIGGRVSAVNGRNITLDRIADIKPGDRLFVNLPSGPAQARTVQAVNGKTVTVTTGWSETPEAETNWAVEADDLFIALFRVTGVSDNNDGTYAITGTTYNPDTYPAIDHGTRLDERPISVIPPGVQGPPVNVTVDSYSSVSQGIAITTLRASWEAVTGAVAYEAEWRKDSGNWVSVPRTSSLGFEVPAIYSGRYLVRVRAVNASDVSSVWAVSPETVLTGKTGAPPKPEGLRTQGIVFGVVLNWDFPAGTGDTLKTEIQYSAASTGANPLLLADVPYPQKSYQQLGLKFGVTFWYRARLVDKTGNQSAWTGWVSGMPADNVADYIDNMDEAIRDTDTYKELDKSIQDNQTAIVKEVTDRAAALTKEASDRAAAISKETTARTQALTKEATDRTAAIAAEATTRAQQDQKVAADAANGLLNEQLTREAAITETNLIIQNKTDSLAQSIAQVAAGSGTQFDSLKIWHFNSASVEGWTGNSTPTVVDNCLRPANHANNPYVVSPASLAVDAASYRFVKLRIRKVGKPAWRGQLRWRDTAAFNDTNMVTLPEPVFDASGVATIDFSDIKWNTLANVAQIRLDIGATQTASDYFLIDWIAVGRPAPGASTAALEDEATARIAADSAEATARSTLAAQLRGGADGTDPSKLTSGLIYNERQVRISAEKAIAQDVEALEVNFNDNKAAVQQRLGVLTDAQTAQGQTITNINVALKYANIDGDNLLTNGSFESDLEYWEGRTNADDQSIVNGGAYSGSKVLRFTAKSRPSRLNQKNILLLKGRTYRISAVVKCSSDAVALAGDNTKLAIRNNASDALISSVSFLANGETPPTVWTEKSFDYKLGGTSDIVVQLAITGALSAGTMDVDLVRVMDITDAKAIETKADAGAVSTLDGKVKAIGDTVDAQGTALTQVQASIGRRTVFRAVSVGSGGTGGIGAAGIFKEDGTKLATPARSYMLSVFRTNADGSTTFTSTNFDVYSGSSAASSFNDAVAALPNGTYVAVTTWDEPNGYKSLIFDAIESLGGSREAMGTMAVRSAYILLGCKGVGKGNGQELVSPSANGPDARVFAAIEFINGTMVGLGAGASAIANANASATTALDAQVTQQGKDISTQADAITQLKTDVGGKASQKALSELSQRVTDTEGDIESQQEAVTGLNNSLKNKADATAVSKLETTIKGQGERLDAVETKTVRVDLSTLDPDTYYPVTLALANQAQIRQRIRVVRPFNSTSDWTKPVWSTHTNKNFGLTLEWTTIGSGWGANNIDRNIEEFQYTFAAKSPAVGINQMSRSSQEYVYLRGGANYNFILPKSLPDPVIRTTDFTQNDITIKPIGLNDPLAVPPTTTRQDTVANATATTQLKSELKEFSTNTATAITQLNTAVEEHGDTLTAQAESIQGLKTSLGDKAEAKALNETVTKVTQQGKDITANTKSVSELKTRVEGAESGLNQTFESLAQAGLAQFRGFYEQRAEIVNNDTKITASINEVNVTIASETGALAQQMSTLQASVGDNAAAIQVTSSALADVSGKLSAQWGVKVQVDAQGRSYIAGIQLGIDGNGASQFLIDADTFGIYNPNAAGGRVLAFAVSGATAYLRAAMIQDLSIDFGKISDTLRSTNFVPGQQGWNLPKTGNAELNNVTIRGTVYANAGEMNNILIKETCTVQGRIEANDGWFKGTVYAEKLEGDVVKSFTIGINGTAKIEAAPYPRRIVAISAPMMAATATRIENSTVTYLYGQAHMTLQLFAGDGGTANIFDKHISASNSNQTVFDVAEGSWLLNAGVYYEVTYRASGGVGPSGFPQNYTFLVVKN</sequence>
<dbReference type="Pfam" id="PF09327">
    <property type="entry name" value="Phage_Tail_Tip"/>
    <property type="match status" value="1"/>
</dbReference>
<dbReference type="InterPro" id="IPR039477">
    <property type="entry name" value="ILEI/PANDER_dom"/>
</dbReference>
<dbReference type="EMBL" id="PQGD01000010">
    <property type="protein sequence ID" value="POP48306.1"/>
    <property type="molecule type" value="Genomic_DNA"/>
</dbReference>
<dbReference type="OrthoDB" id="109844at2"/>
<evidence type="ECO:0000256" key="1">
    <source>
        <dbReference type="ARBA" id="ARBA00022801"/>
    </source>
</evidence>
<dbReference type="InterPro" id="IPR055385">
    <property type="entry name" value="GpJ_HDII-ins2"/>
</dbReference>
<evidence type="ECO:0000256" key="2">
    <source>
        <dbReference type="SAM" id="MobiDB-lite"/>
    </source>
</evidence>
<evidence type="ECO:0000259" key="3">
    <source>
        <dbReference type="PROSITE" id="PS50853"/>
    </source>
</evidence>
<dbReference type="EMBL" id="PQGE01000008">
    <property type="protein sequence ID" value="POP44919.1"/>
    <property type="molecule type" value="Genomic_DNA"/>
</dbReference>
<dbReference type="Pfam" id="PF24801">
    <property type="entry name" value="FNIII-A_GpJ"/>
    <property type="match status" value="1"/>
</dbReference>
<dbReference type="Pfam" id="PF13550">
    <property type="entry name" value="Phage-tail_3"/>
    <property type="match status" value="1"/>
</dbReference>
<keyword evidence="6" id="KW-1185">Reference proteome</keyword>
<name>A0A2P5GP50_9ENTR</name>
<dbReference type="RefSeq" id="WP_103676065.1">
    <property type="nucleotide sequence ID" value="NZ_PQGD01000010.1"/>
</dbReference>
<dbReference type="Pfam" id="PF02018">
    <property type="entry name" value="CBM_4_9"/>
    <property type="match status" value="1"/>
</dbReference>
<keyword evidence="1" id="KW-0378">Hydrolase</keyword>
<comment type="caution">
    <text evidence="5">The sequence shown here is derived from an EMBL/GenBank/DDBJ whole genome shotgun (WGS) entry which is preliminary data.</text>
</comment>
<reference evidence="6 7" key="1">
    <citation type="submission" date="2018-01" db="EMBL/GenBank/DDBJ databases">
        <title>Superficieibacter electus gen. nov., sp. nov., an extended-spectrum beta-lactamase possessing member of the Enterobacteriaceae family, isolated from intensive care unit surfaces.</title>
        <authorList>
            <person name="Potter R.F."/>
            <person name="D'Souza A.W."/>
        </authorList>
    </citation>
    <scope>NUCLEOTIDE SEQUENCE [LARGE SCALE GENOMIC DNA]</scope>
    <source>
        <strain evidence="5 7">BP-1</strain>
        <strain evidence="4 6">BP-2</strain>
    </source>
</reference>
<dbReference type="SUPFAM" id="SSF49785">
    <property type="entry name" value="Galactose-binding domain-like"/>
    <property type="match status" value="1"/>
</dbReference>
<feature type="region of interest" description="Disordered" evidence="2">
    <location>
        <begin position="1"/>
        <end position="21"/>
    </location>
</feature>
<dbReference type="Gene3D" id="2.60.120.260">
    <property type="entry name" value="Galactose-binding domain-like"/>
    <property type="match status" value="1"/>
</dbReference>
<evidence type="ECO:0000313" key="4">
    <source>
        <dbReference type="EMBL" id="POP44919.1"/>
    </source>
</evidence>
<dbReference type="CDD" id="cd00063">
    <property type="entry name" value="FN3"/>
    <property type="match status" value="1"/>
</dbReference>
<dbReference type="InterPro" id="IPR053171">
    <property type="entry name" value="Viral_Tip_Attach_Protein"/>
</dbReference>
<dbReference type="Proteomes" id="UP000237073">
    <property type="component" value="Unassembled WGS sequence"/>
</dbReference>
<dbReference type="Pfam" id="PF15711">
    <property type="entry name" value="ILEI"/>
    <property type="match status" value="1"/>
</dbReference>
<proteinExistence type="predicted"/>
<protein>
    <recommendedName>
        <fullName evidence="3">Fibronectin type-III domain-containing protein</fullName>
    </recommendedName>
</protein>
<dbReference type="SUPFAM" id="SSF49265">
    <property type="entry name" value="Fibronectin type III"/>
    <property type="match status" value="1"/>
</dbReference>
<dbReference type="Gene3D" id="2.60.40.10">
    <property type="entry name" value="Immunoglobulins"/>
    <property type="match status" value="1"/>
</dbReference>
<accession>A0A2P5GP50</accession>
<dbReference type="InterPro" id="IPR032876">
    <property type="entry name" value="J_dom"/>
</dbReference>